<dbReference type="Gene3D" id="3.30.200.20">
    <property type="entry name" value="Phosphorylase Kinase, domain 1"/>
    <property type="match status" value="1"/>
</dbReference>
<evidence type="ECO:0000313" key="2">
    <source>
        <dbReference type="EMBL" id="KAK4747115.1"/>
    </source>
</evidence>
<feature type="region of interest" description="Disordered" evidence="1">
    <location>
        <begin position="1"/>
        <end position="20"/>
    </location>
</feature>
<evidence type="ECO:0000256" key="1">
    <source>
        <dbReference type="SAM" id="MobiDB-lite"/>
    </source>
</evidence>
<dbReference type="AlphaFoldDB" id="A0AAN7JKH1"/>
<dbReference type="EMBL" id="JAXIOK010000020">
    <property type="protein sequence ID" value="KAK4747115.1"/>
    <property type="molecule type" value="Genomic_DNA"/>
</dbReference>
<comment type="caution">
    <text evidence="2">The sequence shown here is derived from an EMBL/GenBank/DDBJ whole genome shotgun (WGS) entry which is preliminary data.</text>
</comment>
<name>A0AAN7JKH1_9MYRT</name>
<reference evidence="2 3" key="1">
    <citation type="journal article" date="2023" name="Hortic Res">
        <title>Pangenome of water caltrop reveals structural variations and asymmetric subgenome divergence after allopolyploidization.</title>
        <authorList>
            <person name="Zhang X."/>
            <person name="Chen Y."/>
            <person name="Wang L."/>
            <person name="Yuan Y."/>
            <person name="Fang M."/>
            <person name="Shi L."/>
            <person name="Lu R."/>
            <person name="Comes H.P."/>
            <person name="Ma Y."/>
            <person name="Chen Y."/>
            <person name="Huang G."/>
            <person name="Zhou Y."/>
            <person name="Zheng Z."/>
            <person name="Qiu Y."/>
        </authorList>
    </citation>
    <scope>NUCLEOTIDE SEQUENCE [LARGE SCALE GENOMIC DNA]</scope>
    <source>
        <tissue evidence="2">Roots</tissue>
    </source>
</reference>
<keyword evidence="3" id="KW-1185">Reference proteome</keyword>
<sequence length="101" mass="10979">MRPIQPPSGTAGSSRNNRNRWLQDLTLPLPQRDPTNLAVPLPLPPPNPAPPCPNHQSANNSMCAPPPLQTVEFSHLERLNRIGSGAGGTVYKVVHRHSGRQ</sequence>
<organism evidence="2 3">
    <name type="scientific">Trapa incisa</name>
    <dbReference type="NCBI Taxonomy" id="236973"/>
    <lineage>
        <taxon>Eukaryota</taxon>
        <taxon>Viridiplantae</taxon>
        <taxon>Streptophyta</taxon>
        <taxon>Embryophyta</taxon>
        <taxon>Tracheophyta</taxon>
        <taxon>Spermatophyta</taxon>
        <taxon>Magnoliopsida</taxon>
        <taxon>eudicotyledons</taxon>
        <taxon>Gunneridae</taxon>
        <taxon>Pentapetalae</taxon>
        <taxon>rosids</taxon>
        <taxon>malvids</taxon>
        <taxon>Myrtales</taxon>
        <taxon>Lythraceae</taxon>
        <taxon>Trapa</taxon>
    </lineage>
</organism>
<protein>
    <submittedName>
        <fullName evidence="2">Uncharacterized protein</fullName>
    </submittedName>
</protein>
<proteinExistence type="predicted"/>
<feature type="compositionally biased region" description="Polar residues" evidence="1">
    <location>
        <begin position="7"/>
        <end position="20"/>
    </location>
</feature>
<evidence type="ECO:0000313" key="3">
    <source>
        <dbReference type="Proteomes" id="UP001345219"/>
    </source>
</evidence>
<dbReference type="Proteomes" id="UP001345219">
    <property type="component" value="Chromosome 20"/>
</dbReference>
<feature type="compositionally biased region" description="Pro residues" evidence="1">
    <location>
        <begin position="41"/>
        <end position="53"/>
    </location>
</feature>
<accession>A0AAN7JKH1</accession>
<feature type="region of interest" description="Disordered" evidence="1">
    <location>
        <begin position="28"/>
        <end position="66"/>
    </location>
</feature>
<gene>
    <name evidence="2" type="ORF">SAY87_026152</name>
</gene>